<feature type="region of interest" description="Disordered" evidence="1">
    <location>
        <begin position="33"/>
        <end position="63"/>
    </location>
</feature>
<sequence>MLCLAIVRRAPTGSPNAERSTAAGPAGWTTIGARTRSETKTGLKTSFSVPHRGWRDQRRQGQAPRSMLLRLRFCSETCGWKKKSDG</sequence>
<evidence type="ECO:0000256" key="1">
    <source>
        <dbReference type="SAM" id="MobiDB-lite"/>
    </source>
</evidence>
<gene>
    <name evidence="2" type="ORF">C7S16_0013</name>
</gene>
<evidence type="ECO:0000313" key="2">
    <source>
        <dbReference type="EMBL" id="MDW9257271.1"/>
    </source>
</evidence>
<organism evidence="2 3">
    <name type="scientific">Burkholderia thailandensis</name>
    <dbReference type="NCBI Taxonomy" id="57975"/>
    <lineage>
        <taxon>Bacteria</taxon>
        <taxon>Pseudomonadati</taxon>
        <taxon>Pseudomonadota</taxon>
        <taxon>Betaproteobacteria</taxon>
        <taxon>Burkholderiales</taxon>
        <taxon>Burkholderiaceae</taxon>
        <taxon>Burkholderia</taxon>
        <taxon>pseudomallei group</taxon>
    </lineage>
</organism>
<protein>
    <submittedName>
        <fullName evidence="2">Uncharacterized protein</fullName>
    </submittedName>
</protein>
<evidence type="ECO:0000313" key="3">
    <source>
        <dbReference type="Proteomes" id="UP001272137"/>
    </source>
</evidence>
<dbReference type="EMBL" id="QXCT01000002">
    <property type="protein sequence ID" value="MDW9257271.1"/>
    <property type="molecule type" value="Genomic_DNA"/>
</dbReference>
<comment type="caution">
    <text evidence="2">The sequence shown here is derived from an EMBL/GenBank/DDBJ whole genome shotgun (WGS) entry which is preliminary data.</text>
</comment>
<proteinExistence type="predicted"/>
<dbReference type="Proteomes" id="UP001272137">
    <property type="component" value="Unassembled WGS sequence"/>
</dbReference>
<dbReference type="AlphaFoldDB" id="A0AAW9D5M3"/>
<name>A0AAW9D5M3_BURTH</name>
<reference evidence="2" key="1">
    <citation type="submission" date="2018-08" db="EMBL/GenBank/DDBJ databases">
        <title>Identification of Burkholderia cepacia strains that express a Burkholderia pseudomallei-like capsular polysaccharide.</title>
        <authorList>
            <person name="Burtnick M.N."/>
            <person name="Vongsouvath M."/>
            <person name="Newton P."/>
            <person name="Wuthiekanun V."/>
            <person name="Limmathurotsakul D."/>
            <person name="Brett P.J."/>
            <person name="Chantratita N."/>
            <person name="Dance D.A."/>
        </authorList>
    </citation>
    <scope>NUCLEOTIDE SEQUENCE</scope>
    <source>
        <strain evidence="2">SBXCC001</strain>
    </source>
</reference>
<accession>A0AAW9D5M3</accession>